<name>A0A438IU18_VITVI</name>
<accession>A0A438IU18</accession>
<proteinExistence type="predicted"/>
<organism evidence="2 3">
    <name type="scientific">Vitis vinifera</name>
    <name type="common">Grape</name>
    <dbReference type="NCBI Taxonomy" id="29760"/>
    <lineage>
        <taxon>Eukaryota</taxon>
        <taxon>Viridiplantae</taxon>
        <taxon>Streptophyta</taxon>
        <taxon>Embryophyta</taxon>
        <taxon>Tracheophyta</taxon>
        <taxon>Spermatophyta</taxon>
        <taxon>Magnoliopsida</taxon>
        <taxon>eudicotyledons</taxon>
        <taxon>Gunneridae</taxon>
        <taxon>Pentapetalae</taxon>
        <taxon>rosids</taxon>
        <taxon>Vitales</taxon>
        <taxon>Vitaceae</taxon>
        <taxon>Viteae</taxon>
        <taxon>Vitis</taxon>
    </lineage>
</organism>
<feature type="region of interest" description="Disordered" evidence="1">
    <location>
        <begin position="603"/>
        <end position="634"/>
    </location>
</feature>
<evidence type="ECO:0000313" key="2">
    <source>
        <dbReference type="EMBL" id="RVX00233.1"/>
    </source>
</evidence>
<dbReference type="EMBL" id="QGNW01000083">
    <property type="protein sequence ID" value="RVX00233.1"/>
    <property type="molecule type" value="Genomic_DNA"/>
</dbReference>
<gene>
    <name evidence="2" type="ORF">CK203_026687</name>
</gene>
<sequence length="634" mass="71335">MEWSMYQINAFISCNIPECFWEGRQILDASLITNEAINSLLKGNACGVIWWRVSGRDGEGVEVSHMLFTDDTLVFCEPSHDQLTYLYWLLMWFEAILGLKVNLEKRANSIGECGECRGADSRVWVWRYAANTRAFWQKVISGKYREEDGGWRSCEVRDGDVRPRFSRRLNDCEADMVERFFLRLQKWRLSGPLNFLVAVIWNSWVPPRPNLGGQEVGVVVEGHVLELPSMGNILFYLIQHLKVDDQTFDESHRNEESPGIQQKVQGKMLCPLDGSWLQQPRKVHKDLEFATNRKSSFLIIPEGEKGRGWENIKSTLSSMLVVPSSNAVEKGRQYRGERFSYNHVGPLHWSFVKVVSGEGPRGGGLVPVRSLGKKGVVTIVPISGGKGVFFVETTKEAFFLQDLRNLRVEGRNTVQLRRWSPKENSEIEGKFRGGWIELWGLPFHLWSEVRVRIAMKDRSVLPALIEVTDGDWVFTVSVVVVGDEDGGGRRGEKVRSTTGGRCRVREDSRMRKGEKGVWLRFFQRGHVVRVVRFHRCPGLNSNKTDDGLVGTEEAGGVQVGGEEASAVEGCRAYERKAQSLSKTGLKYAKVGCNSKGLSGLGLSLGGKNPDETVVSLRKEEDPSSGKGENNFCIS</sequence>
<evidence type="ECO:0008006" key="4">
    <source>
        <dbReference type="Google" id="ProtNLM"/>
    </source>
</evidence>
<dbReference type="Proteomes" id="UP000288805">
    <property type="component" value="Unassembled WGS sequence"/>
</dbReference>
<reference evidence="2 3" key="1">
    <citation type="journal article" date="2018" name="PLoS Genet.">
        <title>Population sequencing reveals clonal diversity and ancestral inbreeding in the grapevine cultivar Chardonnay.</title>
        <authorList>
            <person name="Roach M.J."/>
            <person name="Johnson D.L."/>
            <person name="Bohlmann J."/>
            <person name="van Vuuren H.J."/>
            <person name="Jones S.J."/>
            <person name="Pretorius I.S."/>
            <person name="Schmidt S.A."/>
            <person name="Borneman A.R."/>
        </authorList>
    </citation>
    <scope>NUCLEOTIDE SEQUENCE [LARGE SCALE GENOMIC DNA]</scope>
    <source>
        <strain evidence="3">cv. Chardonnay</strain>
        <tissue evidence="2">Leaf</tissue>
    </source>
</reference>
<comment type="caution">
    <text evidence="2">The sequence shown here is derived from an EMBL/GenBank/DDBJ whole genome shotgun (WGS) entry which is preliminary data.</text>
</comment>
<dbReference type="AlphaFoldDB" id="A0A438IU18"/>
<evidence type="ECO:0000256" key="1">
    <source>
        <dbReference type="SAM" id="MobiDB-lite"/>
    </source>
</evidence>
<evidence type="ECO:0000313" key="3">
    <source>
        <dbReference type="Proteomes" id="UP000288805"/>
    </source>
</evidence>
<protein>
    <recommendedName>
        <fullName evidence="4">DUF4283 domain-containing protein</fullName>
    </recommendedName>
</protein>